<reference evidence="2" key="1">
    <citation type="journal article" date="2022" name="Mol. Ecol. Resour.">
        <title>The genomes of chicory, endive, great burdock and yacon provide insights into Asteraceae palaeo-polyploidization history and plant inulin production.</title>
        <authorList>
            <person name="Fan W."/>
            <person name="Wang S."/>
            <person name="Wang H."/>
            <person name="Wang A."/>
            <person name="Jiang F."/>
            <person name="Liu H."/>
            <person name="Zhao H."/>
            <person name="Xu D."/>
            <person name="Zhang Y."/>
        </authorList>
    </citation>
    <scope>NUCLEOTIDE SEQUENCE [LARGE SCALE GENOMIC DNA]</scope>
    <source>
        <strain evidence="2">cv. Niubang</strain>
    </source>
</reference>
<reference evidence="1 2" key="2">
    <citation type="journal article" date="2022" name="Mol. Ecol. Resour.">
        <title>The genomes of chicory, endive, great burdock and yacon provide insights into Asteraceae paleo-polyploidization history and plant inulin production.</title>
        <authorList>
            <person name="Fan W."/>
            <person name="Wang S."/>
            <person name="Wang H."/>
            <person name="Wang A."/>
            <person name="Jiang F."/>
            <person name="Liu H."/>
            <person name="Zhao H."/>
            <person name="Xu D."/>
            <person name="Zhang Y."/>
        </authorList>
    </citation>
    <scope>NUCLEOTIDE SEQUENCE [LARGE SCALE GENOMIC DNA]</scope>
    <source>
        <strain evidence="2">cv. Niubang</strain>
    </source>
</reference>
<dbReference type="EMBL" id="CM042048">
    <property type="protein sequence ID" value="KAI3758077.1"/>
    <property type="molecule type" value="Genomic_DNA"/>
</dbReference>
<protein>
    <submittedName>
        <fullName evidence="1">Uncharacterized protein</fullName>
    </submittedName>
</protein>
<accession>A0ACB9EGW6</accession>
<evidence type="ECO:0000313" key="2">
    <source>
        <dbReference type="Proteomes" id="UP001055879"/>
    </source>
</evidence>
<organism evidence="1 2">
    <name type="scientific">Arctium lappa</name>
    <name type="common">Greater burdock</name>
    <name type="synonym">Lappa major</name>
    <dbReference type="NCBI Taxonomy" id="4217"/>
    <lineage>
        <taxon>Eukaryota</taxon>
        <taxon>Viridiplantae</taxon>
        <taxon>Streptophyta</taxon>
        <taxon>Embryophyta</taxon>
        <taxon>Tracheophyta</taxon>
        <taxon>Spermatophyta</taxon>
        <taxon>Magnoliopsida</taxon>
        <taxon>eudicotyledons</taxon>
        <taxon>Gunneridae</taxon>
        <taxon>Pentapetalae</taxon>
        <taxon>asterids</taxon>
        <taxon>campanulids</taxon>
        <taxon>Asterales</taxon>
        <taxon>Asteraceae</taxon>
        <taxon>Carduoideae</taxon>
        <taxon>Cardueae</taxon>
        <taxon>Arctiinae</taxon>
        <taxon>Arctium</taxon>
    </lineage>
</organism>
<proteinExistence type="predicted"/>
<name>A0ACB9EGW6_ARCLA</name>
<gene>
    <name evidence="1" type="ORF">L6452_05625</name>
</gene>
<keyword evidence="2" id="KW-1185">Reference proteome</keyword>
<comment type="caution">
    <text evidence="1">The sequence shown here is derived from an EMBL/GenBank/DDBJ whole genome shotgun (WGS) entry which is preliminary data.</text>
</comment>
<evidence type="ECO:0000313" key="1">
    <source>
        <dbReference type="EMBL" id="KAI3758077.1"/>
    </source>
</evidence>
<sequence>MTSEAMMKTSNQILSEDVHWQNFTDRTEDTENLLCFMVKKKEYLSEESYSNCEVNDDSLFAFEDQLHETMLKVSDVESRLKKEKRSSWKDFTSKHSFKEYPNDFVKYDLEKECDNDFNEFMKVPKPLDERAKSATELEFSALMNAPVRLDDLNNCFKTPEFLEKLKCSNSDNSSQPIFKDKGKEKVILEPNFVATIVGPEPSGLAYLSASCCCQFVSGGCWLLAYELNDLGMLSDAIGRWLMG</sequence>
<dbReference type="Proteomes" id="UP001055879">
    <property type="component" value="Linkage Group LG02"/>
</dbReference>